<dbReference type="EMBL" id="PIDS01001086">
    <property type="protein sequence ID" value="PLL29095.1"/>
    <property type="molecule type" value="Genomic_DNA"/>
</dbReference>
<dbReference type="InterPro" id="IPR029039">
    <property type="entry name" value="Flavoprotein-like_sf"/>
</dbReference>
<dbReference type="Proteomes" id="UP000234505">
    <property type="component" value="Unassembled WGS sequence"/>
</dbReference>
<reference evidence="1 2" key="2">
    <citation type="submission" date="2018-01" db="EMBL/GenBank/DDBJ databases">
        <title>Genomic study of Klebsiella pneumoniae.</title>
        <authorList>
            <person name="Yang Y."/>
            <person name="Bicalho R."/>
        </authorList>
    </citation>
    <scope>NUCLEOTIDE SEQUENCE [LARGE SCALE GENOMIC DNA]</scope>
    <source>
        <strain evidence="1 2">A11</strain>
    </source>
</reference>
<comment type="caution">
    <text evidence="1">The sequence shown here is derived from an EMBL/GenBank/DDBJ whole genome shotgun (WGS) entry which is preliminary data.</text>
</comment>
<accession>A0A2J4QDF9</accession>
<reference evidence="1 2" key="1">
    <citation type="submission" date="2017-11" db="EMBL/GenBank/DDBJ databases">
        <authorList>
            <person name="Han C.G."/>
        </authorList>
    </citation>
    <scope>NUCLEOTIDE SEQUENCE [LARGE SCALE GENOMIC DNA]</scope>
    <source>
        <strain evidence="1 2">A11</strain>
    </source>
</reference>
<proteinExistence type="predicted"/>
<evidence type="ECO:0000313" key="2">
    <source>
        <dbReference type="Proteomes" id="UP000234505"/>
    </source>
</evidence>
<name>A0A2J4QDF9_9ENTR</name>
<evidence type="ECO:0000313" key="1">
    <source>
        <dbReference type="EMBL" id="PLL29095.1"/>
    </source>
</evidence>
<gene>
    <name evidence="1" type="ORF">CWN50_24795</name>
</gene>
<sequence length="74" mass="8376">MNSGRGGFYAGTVLEDMDFQERFLRNFLAFLSITCVEFVRSEGPAKDEEIKLREISRAISSIVQIINIVSTTKE</sequence>
<dbReference type="Gene3D" id="3.40.50.360">
    <property type="match status" value="1"/>
</dbReference>
<dbReference type="AlphaFoldDB" id="A0A2J4QDF9"/>
<organism evidence="1 2">
    <name type="scientific">Klebsiella michiganensis</name>
    <dbReference type="NCBI Taxonomy" id="1134687"/>
    <lineage>
        <taxon>Bacteria</taxon>
        <taxon>Pseudomonadati</taxon>
        <taxon>Pseudomonadota</taxon>
        <taxon>Gammaproteobacteria</taxon>
        <taxon>Enterobacterales</taxon>
        <taxon>Enterobacteriaceae</taxon>
        <taxon>Klebsiella/Raoultella group</taxon>
        <taxon>Klebsiella</taxon>
    </lineage>
</organism>
<protein>
    <submittedName>
        <fullName evidence="1">Uncharacterized protein</fullName>
    </submittedName>
</protein>